<sequence>MPSSRRLAAVLLALALAGCTAEARPTDDVVPTGTPGDGGALDAVADHEQLPPLESGHSVRGVVLDPDGDPVVLANQIAGDAPLHLLRRDDDGGWTDTPLTDQDSLGFSAELGVTDDGTAVVTGYADRRFSITRVTPDGQVSTVPVDADLDPDRIGTLNATVAPAGDVVYIGYTDPPAGASGLLAVDAATGAVRAQTSVLAETAGPPYPARLAVTPDGTGLLVAFNHDLDDITGSDTTSLTRYDAALQPLGEVSLVETDSAAATWALDLTADGTALIAVRIGDDDDAAGGSDSGMRLLSLAPGASTVTEVASFPERYLLDDLAVDPAGEWLYLAGLQHTPLPDDDRTITVVDLRTGAVADPLLLCPGYQLGDLLVDVDDARAVAATRCEGDGAASLWTLG</sequence>
<keyword evidence="3" id="KW-1185">Reference proteome</keyword>
<dbReference type="RefSeq" id="WP_344687382.1">
    <property type="nucleotide sequence ID" value="NZ_BAAAVV010000002.1"/>
</dbReference>
<dbReference type="InterPro" id="IPR015943">
    <property type="entry name" value="WD40/YVTN_repeat-like_dom_sf"/>
</dbReference>
<reference evidence="3" key="1">
    <citation type="journal article" date="2019" name="Int. J. Syst. Evol. Microbiol.">
        <title>The Global Catalogue of Microorganisms (GCM) 10K type strain sequencing project: providing services to taxonomists for standard genome sequencing and annotation.</title>
        <authorList>
            <consortium name="The Broad Institute Genomics Platform"/>
            <consortium name="The Broad Institute Genome Sequencing Center for Infectious Disease"/>
            <person name="Wu L."/>
            <person name="Ma J."/>
        </authorList>
    </citation>
    <scope>NUCLEOTIDE SEQUENCE [LARGE SCALE GENOMIC DNA]</scope>
    <source>
        <strain evidence="3">JCM 15614</strain>
    </source>
</reference>
<protein>
    <submittedName>
        <fullName evidence="2">Uncharacterized protein</fullName>
    </submittedName>
</protein>
<dbReference type="InterPro" id="IPR011044">
    <property type="entry name" value="Quino_amine_DH_bsu"/>
</dbReference>
<keyword evidence="1" id="KW-0732">Signal</keyword>
<evidence type="ECO:0000313" key="2">
    <source>
        <dbReference type="EMBL" id="GAA3159763.1"/>
    </source>
</evidence>
<evidence type="ECO:0000256" key="1">
    <source>
        <dbReference type="SAM" id="SignalP"/>
    </source>
</evidence>
<accession>A0ABP6NW99</accession>
<dbReference type="Gene3D" id="2.130.10.10">
    <property type="entry name" value="YVTN repeat-like/Quinoprotein amine dehydrogenase"/>
    <property type="match status" value="1"/>
</dbReference>
<dbReference type="Proteomes" id="UP001499924">
    <property type="component" value="Unassembled WGS sequence"/>
</dbReference>
<organism evidence="2 3">
    <name type="scientific">Blastococcus jejuensis</name>
    <dbReference type="NCBI Taxonomy" id="351224"/>
    <lineage>
        <taxon>Bacteria</taxon>
        <taxon>Bacillati</taxon>
        <taxon>Actinomycetota</taxon>
        <taxon>Actinomycetes</taxon>
        <taxon>Geodermatophilales</taxon>
        <taxon>Geodermatophilaceae</taxon>
        <taxon>Blastococcus</taxon>
    </lineage>
</organism>
<proteinExistence type="predicted"/>
<feature type="signal peptide" evidence="1">
    <location>
        <begin position="1"/>
        <end position="23"/>
    </location>
</feature>
<dbReference type="SUPFAM" id="SSF50969">
    <property type="entry name" value="YVTN repeat-like/Quinoprotein amine dehydrogenase"/>
    <property type="match status" value="1"/>
</dbReference>
<evidence type="ECO:0000313" key="3">
    <source>
        <dbReference type="Proteomes" id="UP001499924"/>
    </source>
</evidence>
<dbReference type="PROSITE" id="PS51257">
    <property type="entry name" value="PROKAR_LIPOPROTEIN"/>
    <property type="match status" value="1"/>
</dbReference>
<dbReference type="EMBL" id="BAAAVV010000002">
    <property type="protein sequence ID" value="GAA3159763.1"/>
    <property type="molecule type" value="Genomic_DNA"/>
</dbReference>
<feature type="chain" id="PRO_5046534078" evidence="1">
    <location>
        <begin position="24"/>
        <end position="399"/>
    </location>
</feature>
<name>A0ABP6NW99_9ACTN</name>
<gene>
    <name evidence="2" type="ORF">GCM10010531_08990</name>
</gene>
<comment type="caution">
    <text evidence="2">The sequence shown here is derived from an EMBL/GenBank/DDBJ whole genome shotgun (WGS) entry which is preliminary data.</text>
</comment>